<dbReference type="AlphaFoldDB" id="A0A0P7BZF4"/>
<accession>A0A0P7BZF4</accession>
<name>A0A0P7BZF4_9BACT</name>
<reference evidence="1 2" key="1">
    <citation type="submission" date="2015-07" db="EMBL/GenBank/DDBJ databases">
        <title>The draft genome sequence of Leadbetterella sp. JN14-9.</title>
        <authorList>
            <person name="Liu Y."/>
            <person name="Du J."/>
            <person name="Shao Z."/>
        </authorList>
    </citation>
    <scope>NUCLEOTIDE SEQUENCE [LARGE SCALE GENOMIC DNA]</scope>
    <source>
        <strain evidence="1 2">JN14-9</strain>
    </source>
</reference>
<organism evidence="1 2">
    <name type="scientific">Jiulongibacter sediminis</name>
    <dbReference type="NCBI Taxonomy" id="1605367"/>
    <lineage>
        <taxon>Bacteria</taxon>
        <taxon>Pseudomonadati</taxon>
        <taxon>Bacteroidota</taxon>
        <taxon>Cytophagia</taxon>
        <taxon>Cytophagales</taxon>
        <taxon>Leadbetterellaceae</taxon>
        <taxon>Jiulongibacter</taxon>
    </lineage>
</organism>
<keyword evidence="2" id="KW-1185">Reference proteome</keyword>
<protein>
    <submittedName>
        <fullName evidence="1">Uncharacterized protein</fullName>
    </submittedName>
</protein>
<sequence length="76" mass="8496">MKKRVSTGLKLYQNIGGLKKLKHIYYDKARANEKEARFPNITYTQAGVSSFVGRESGKFEIQFIVGSSVVKIPACV</sequence>
<dbReference type="PATRIC" id="fig|1605367.3.peg.206"/>
<comment type="caution">
    <text evidence="1">The sequence shown here is derived from an EMBL/GenBank/DDBJ whole genome shotgun (WGS) entry which is preliminary data.</text>
</comment>
<gene>
    <name evidence="1" type="ORF">AFM12_14030</name>
</gene>
<evidence type="ECO:0000313" key="1">
    <source>
        <dbReference type="EMBL" id="KPM47610.1"/>
    </source>
</evidence>
<proteinExistence type="predicted"/>
<dbReference type="EMBL" id="LGTQ01000010">
    <property type="protein sequence ID" value="KPM47610.1"/>
    <property type="molecule type" value="Genomic_DNA"/>
</dbReference>
<evidence type="ECO:0000313" key="2">
    <source>
        <dbReference type="Proteomes" id="UP000050454"/>
    </source>
</evidence>
<dbReference type="Proteomes" id="UP000050454">
    <property type="component" value="Unassembled WGS sequence"/>
</dbReference>